<reference evidence="2" key="1">
    <citation type="journal article" date="2019" name="Int. J. Syst. Evol. Microbiol.">
        <title>The Global Catalogue of Microorganisms (GCM) 10K type strain sequencing project: providing services to taxonomists for standard genome sequencing and annotation.</title>
        <authorList>
            <consortium name="The Broad Institute Genomics Platform"/>
            <consortium name="The Broad Institute Genome Sequencing Center for Infectious Disease"/>
            <person name="Wu L."/>
            <person name="Ma J."/>
        </authorList>
    </citation>
    <scope>NUCLEOTIDE SEQUENCE [LARGE SCALE GENOMIC DNA]</scope>
    <source>
        <strain evidence="2">KCTC 52644</strain>
    </source>
</reference>
<name>A0ABW5Z9P1_9FLAO</name>
<organism evidence="1 2">
    <name type="scientific">Flavobacterium ardleyense</name>
    <dbReference type="NCBI Taxonomy" id="2038737"/>
    <lineage>
        <taxon>Bacteria</taxon>
        <taxon>Pseudomonadati</taxon>
        <taxon>Bacteroidota</taxon>
        <taxon>Flavobacteriia</taxon>
        <taxon>Flavobacteriales</taxon>
        <taxon>Flavobacteriaceae</taxon>
        <taxon>Flavobacterium</taxon>
    </lineage>
</organism>
<gene>
    <name evidence="1" type="ORF">ACFSX9_09670</name>
</gene>
<dbReference type="GO" id="GO:0008233">
    <property type="term" value="F:peptidase activity"/>
    <property type="evidence" value="ECO:0007669"/>
    <property type="project" value="UniProtKB-KW"/>
</dbReference>
<keyword evidence="1" id="KW-0645">Protease</keyword>
<accession>A0ABW5Z9P1</accession>
<evidence type="ECO:0000313" key="1">
    <source>
        <dbReference type="EMBL" id="MFD2909005.1"/>
    </source>
</evidence>
<proteinExistence type="predicted"/>
<evidence type="ECO:0000313" key="2">
    <source>
        <dbReference type="Proteomes" id="UP001597549"/>
    </source>
</evidence>
<dbReference type="RefSeq" id="WP_379807109.1">
    <property type="nucleotide sequence ID" value="NZ_JBHUOL010000013.1"/>
</dbReference>
<dbReference type="GO" id="GO:0006508">
    <property type="term" value="P:proteolysis"/>
    <property type="evidence" value="ECO:0007669"/>
    <property type="project" value="UniProtKB-KW"/>
</dbReference>
<dbReference type="InterPro" id="IPR019853">
    <property type="entry name" value="GldB-like"/>
</dbReference>
<comment type="caution">
    <text evidence="1">The sequence shown here is derived from an EMBL/GenBank/DDBJ whole genome shotgun (WGS) entry which is preliminary data.</text>
</comment>
<protein>
    <submittedName>
        <fullName evidence="1">DUF2268 domain-containing putative Zn-dependent protease</fullName>
    </submittedName>
</protein>
<sequence length="314" mass="36525">MKIEIFLIITFISSFCFSQNKLNIYTNDIDNFWIAFDSITKTNNELKQLNFLQKLYLDKATDGLNDFIVSREHTAERHLDNIKNYPKFWNSIRPKTEEIKNYTLKIEKVFKNYHNIYPDFKEPEIYFTIGVLNSGGTTSPNKILIGSEIACADKNTNASELNDWLEKVFKLNNGVVAMVAHEIGHTQQKDGDSEDDGKSNLLGYCIREGMCDFLAELTYQKISSPYMIYGKEHRKQLWTEFQKEMLTQETKNWLYNGNDAPNGVADLGYFMGYEICKSYYKNSKDKKKAIDEMLKLEYNAKSVTEFLKKSKYNG</sequence>
<keyword evidence="1" id="KW-0378">Hydrolase</keyword>
<keyword evidence="2" id="KW-1185">Reference proteome</keyword>
<dbReference type="EMBL" id="JBHUOL010000013">
    <property type="protein sequence ID" value="MFD2909005.1"/>
    <property type="molecule type" value="Genomic_DNA"/>
</dbReference>
<dbReference type="Pfam" id="PF25594">
    <property type="entry name" value="GldB_lipo"/>
    <property type="match status" value="1"/>
</dbReference>
<dbReference type="Proteomes" id="UP001597549">
    <property type="component" value="Unassembled WGS sequence"/>
</dbReference>